<dbReference type="CDD" id="cd07989">
    <property type="entry name" value="LPLAT_AGPAT-like"/>
    <property type="match status" value="1"/>
</dbReference>
<evidence type="ECO:0000256" key="6">
    <source>
        <dbReference type="SAM" id="Phobius"/>
    </source>
</evidence>
<keyword evidence="3 8" id="KW-0808">Transferase</keyword>
<comment type="caution">
    <text evidence="8">The sequence shown here is derived from an EMBL/GenBank/DDBJ whole genome shotgun (WGS) entry which is preliminary data.</text>
</comment>
<dbReference type="SUPFAM" id="SSF69593">
    <property type="entry name" value="Glycerol-3-phosphate (1)-acyltransferase"/>
    <property type="match status" value="1"/>
</dbReference>
<feature type="domain" description="Phospholipid/glycerol acyltransferase" evidence="7">
    <location>
        <begin position="70"/>
        <end position="183"/>
    </location>
</feature>
<dbReference type="PANTHER" id="PTHR10434">
    <property type="entry name" value="1-ACYL-SN-GLYCEROL-3-PHOSPHATE ACYLTRANSFERASE"/>
    <property type="match status" value="1"/>
</dbReference>
<evidence type="ECO:0000313" key="8">
    <source>
        <dbReference type="EMBL" id="PVY39590.1"/>
    </source>
</evidence>
<accession>A0A2U1AT62</accession>
<evidence type="ECO:0000256" key="4">
    <source>
        <dbReference type="ARBA" id="ARBA00023098"/>
    </source>
</evidence>
<dbReference type="PANTHER" id="PTHR10434:SF64">
    <property type="entry name" value="1-ACYL-SN-GLYCEROL-3-PHOSPHATE ACYLTRANSFERASE-RELATED"/>
    <property type="match status" value="1"/>
</dbReference>
<evidence type="ECO:0000256" key="1">
    <source>
        <dbReference type="ARBA" id="ARBA00005189"/>
    </source>
</evidence>
<evidence type="ECO:0000259" key="7">
    <source>
        <dbReference type="SMART" id="SM00563"/>
    </source>
</evidence>
<dbReference type="Pfam" id="PF01553">
    <property type="entry name" value="Acyltransferase"/>
    <property type="match status" value="1"/>
</dbReference>
<dbReference type="EMBL" id="QEKH01000020">
    <property type="protein sequence ID" value="PVY39590.1"/>
    <property type="molecule type" value="Genomic_DNA"/>
</dbReference>
<protein>
    <submittedName>
        <fullName evidence="8">Lyso-ornithine lipid acyltransferase</fullName>
    </submittedName>
</protein>
<reference evidence="8 9" key="1">
    <citation type="submission" date="2018-04" db="EMBL/GenBank/DDBJ databases">
        <title>Genomic Encyclopedia of Type Strains, Phase IV (KMG-IV): sequencing the most valuable type-strain genomes for metagenomic binning, comparative biology and taxonomic classification.</title>
        <authorList>
            <person name="Goeker M."/>
        </authorList>
    </citation>
    <scope>NUCLEOTIDE SEQUENCE [LARGE SCALE GENOMIC DNA]</scope>
    <source>
        <strain evidence="8 9">DSM 14823</strain>
    </source>
</reference>
<sequence length="255" mass="29350">MSRIRAVWRLLLLAICFTGLSVWVRLIIWGNSWKAVRRASYWTRVWARMANRIINLKVTVHGDPDLFGGGLIIGNHQGYLDVVTHGSVFKIRFAPKIEIRRWPFLGWMVGLSRPVWIDRRSRQKSRATAEEMVETMRHGIPMLVYAEGTSTDGKHGLLPFKSTPFEAAAEQGLPIQPTLLFFESTPADGNGGPLSWHGDYTLLPHIWWILGLKEIRADVHVLPVIRPEPGEDRKHLANRVHDFMEEEYWRIMNRG</sequence>
<keyword evidence="5 8" id="KW-0012">Acyltransferase</keyword>
<keyword evidence="2" id="KW-0444">Lipid biosynthesis</keyword>
<feature type="transmembrane region" description="Helical" evidence="6">
    <location>
        <begin position="6"/>
        <end position="28"/>
    </location>
</feature>
<evidence type="ECO:0000256" key="2">
    <source>
        <dbReference type="ARBA" id="ARBA00022516"/>
    </source>
</evidence>
<gene>
    <name evidence="8" type="ORF">C8D82_12067</name>
</gene>
<dbReference type="GO" id="GO:0003841">
    <property type="term" value="F:1-acylglycerol-3-phosphate O-acyltransferase activity"/>
    <property type="evidence" value="ECO:0007669"/>
    <property type="project" value="TreeGrafter"/>
</dbReference>
<dbReference type="GeneID" id="78295967"/>
<dbReference type="AlphaFoldDB" id="A0A2U1AT62"/>
<dbReference type="SMART" id="SM00563">
    <property type="entry name" value="PlsC"/>
    <property type="match status" value="1"/>
</dbReference>
<organism evidence="8 9">
    <name type="scientific">Victivallis vadensis</name>
    <dbReference type="NCBI Taxonomy" id="172901"/>
    <lineage>
        <taxon>Bacteria</taxon>
        <taxon>Pseudomonadati</taxon>
        <taxon>Lentisphaerota</taxon>
        <taxon>Lentisphaeria</taxon>
        <taxon>Victivallales</taxon>
        <taxon>Victivallaceae</taxon>
        <taxon>Victivallis</taxon>
    </lineage>
</organism>
<keyword evidence="9" id="KW-1185">Reference proteome</keyword>
<dbReference type="RefSeq" id="WP_116884674.1">
    <property type="nucleotide sequence ID" value="NZ_CABMMC010000190.1"/>
</dbReference>
<name>A0A2U1AT62_9BACT</name>
<evidence type="ECO:0000256" key="5">
    <source>
        <dbReference type="ARBA" id="ARBA00023315"/>
    </source>
</evidence>
<keyword evidence="4" id="KW-0443">Lipid metabolism</keyword>
<dbReference type="GO" id="GO:0006654">
    <property type="term" value="P:phosphatidic acid biosynthetic process"/>
    <property type="evidence" value="ECO:0007669"/>
    <property type="project" value="TreeGrafter"/>
</dbReference>
<evidence type="ECO:0000256" key="3">
    <source>
        <dbReference type="ARBA" id="ARBA00022679"/>
    </source>
</evidence>
<keyword evidence="6" id="KW-0472">Membrane</keyword>
<keyword evidence="6" id="KW-0812">Transmembrane</keyword>
<comment type="pathway">
    <text evidence="1">Lipid metabolism.</text>
</comment>
<dbReference type="OrthoDB" id="9806880at2"/>
<dbReference type="Proteomes" id="UP000245959">
    <property type="component" value="Unassembled WGS sequence"/>
</dbReference>
<proteinExistence type="predicted"/>
<keyword evidence="6" id="KW-1133">Transmembrane helix</keyword>
<dbReference type="InterPro" id="IPR002123">
    <property type="entry name" value="Plipid/glycerol_acylTrfase"/>
</dbReference>
<evidence type="ECO:0000313" key="9">
    <source>
        <dbReference type="Proteomes" id="UP000245959"/>
    </source>
</evidence>